<evidence type="ECO:0000259" key="3">
    <source>
        <dbReference type="PROSITE" id="PS51651"/>
    </source>
</evidence>
<dbReference type="InterPro" id="IPR026791">
    <property type="entry name" value="DOCK"/>
</dbReference>
<dbReference type="InterPro" id="IPR043161">
    <property type="entry name" value="DOCK_C_lobe_A"/>
</dbReference>
<comment type="similarity">
    <text evidence="2">Belongs to the DOCK family.</text>
</comment>
<accession>A0ABN7PMM2</accession>
<sequence>QNFYKNEINRKEMYLRYIYKLHDLHLPADNFTEAGFTMKLYADQLTWTSRVLVSDPQYAGLQEWQRKEQLYNSDHHLLRQRKGFCVLLQCWEKGIPLCKELADLYECRLFDYSKLSKILRTQANFFDNILTQLRPEPEYFRVGFYGLSFPLFVR</sequence>
<proteinExistence type="inferred from homology"/>
<organism evidence="4 5">
    <name type="scientific">Timema podura</name>
    <name type="common">Walking stick</name>
    <dbReference type="NCBI Taxonomy" id="61482"/>
    <lineage>
        <taxon>Eukaryota</taxon>
        <taxon>Metazoa</taxon>
        <taxon>Ecdysozoa</taxon>
        <taxon>Arthropoda</taxon>
        <taxon>Hexapoda</taxon>
        <taxon>Insecta</taxon>
        <taxon>Pterygota</taxon>
        <taxon>Neoptera</taxon>
        <taxon>Polyneoptera</taxon>
        <taxon>Phasmatodea</taxon>
        <taxon>Timematodea</taxon>
        <taxon>Timematoidea</taxon>
        <taxon>Timematidae</taxon>
        <taxon>Timema</taxon>
    </lineage>
</organism>
<feature type="domain" description="DOCKER" evidence="3">
    <location>
        <begin position="5"/>
        <end position="154"/>
    </location>
</feature>
<comment type="caution">
    <text evidence="4">The sequence shown here is derived from an EMBL/GenBank/DDBJ whole genome shotgun (WGS) entry which is preliminary data.</text>
</comment>
<name>A0ABN7PMM2_TIMPD</name>
<gene>
    <name evidence="4" type="ORF">TPAB3V08_LOCUS15942</name>
</gene>
<feature type="non-terminal residue" evidence="4">
    <location>
        <position position="154"/>
    </location>
</feature>
<evidence type="ECO:0000256" key="1">
    <source>
        <dbReference type="ARBA" id="ARBA00022658"/>
    </source>
</evidence>
<reference evidence="4" key="1">
    <citation type="submission" date="2021-03" db="EMBL/GenBank/DDBJ databases">
        <authorList>
            <person name="Tran Van P."/>
        </authorList>
    </citation>
    <scope>NUCLEOTIDE SEQUENCE</scope>
</reference>
<keyword evidence="5" id="KW-1185">Reference proteome</keyword>
<dbReference type="PANTHER" id="PTHR45653:SF12">
    <property type="entry name" value="SPONGE, ISOFORM E"/>
    <property type="match status" value="1"/>
</dbReference>
<dbReference type="PANTHER" id="PTHR45653">
    <property type="entry name" value="DEDICATOR OF CYTOKINESIS"/>
    <property type="match status" value="1"/>
</dbReference>
<keyword evidence="1" id="KW-0344">Guanine-nucleotide releasing factor</keyword>
<dbReference type="EMBL" id="CAJPIN010111407">
    <property type="protein sequence ID" value="CAG2068999.1"/>
    <property type="molecule type" value="Genomic_DNA"/>
</dbReference>
<dbReference type="Gene3D" id="1.25.40.410">
    <property type="match status" value="1"/>
</dbReference>
<dbReference type="InterPro" id="IPR027357">
    <property type="entry name" value="DOCKER_dom"/>
</dbReference>
<evidence type="ECO:0000313" key="5">
    <source>
        <dbReference type="Proteomes" id="UP001153148"/>
    </source>
</evidence>
<dbReference type="Pfam" id="PF06920">
    <property type="entry name" value="DHR-2_Lobe_A"/>
    <property type="match status" value="1"/>
</dbReference>
<feature type="non-terminal residue" evidence="4">
    <location>
        <position position="1"/>
    </location>
</feature>
<dbReference type="PROSITE" id="PS51651">
    <property type="entry name" value="DOCKER"/>
    <property type="match status" value="1"/>
</dbReference>
<protein>
    <recommendedName>
        <fullName evidence="3">DOCKER domain-containing protein</fullName>
    </recommendedName>
</protein>
<evidence type="ECO:0000256" key="2">
    <source>
        <dbReference type="PROSITE-ProRule" id="PRU00984"/>
    </source>
</evidence>
<dbReference type="Proteomes" id="UP001153148">
    <property type="component" value="Unassembled WGS sequence"/>
</dbReference>
<evidence type="ECO:0000313" key="4">
    <source>
        <dbReference type="EMBL" id="CAG2068999.1"/>
    </source>
</evidence>
<dbReference type="InterPro" id="IPR046769">
    <property type="entry name" value="DOCKER_Lobe_A"/>
</dbReference>